<organism evidence="1 2">
    <name type="scientific">Fimbriiglobus ruber</name>
    <dbReference type="NCBI Taxonomy" id="1908690"/>
    <lineage>
        <taxon>Bacteria</taxon>
        <taxon>Pseudomonadati</taxon>
        <taxon>Planctomycetota</taxon>
        <taxon>Planctomycetia</taxon>
        <taxon>Gemmatales</taxon>
        <taxon>Gemmataceae</taxon>
        <taxon>Fimbriiglobus</taxon>
    </lineage>
</organism>
<evidence type="ECO:0000313" key="2">
    <source>
        <dbReference type="Proteomes" id="UP000214646"/>
    </source>
</evidence>
<name>A0A225DWQ3_9BACT</name>
<proteinExistence type="predicted"/>
<accession>A0A225DWQ3</accession>
<dbReference type="Proteomes" id="UP000214646">
    <property type="component" value="Unassembled WGS sequence"/>
</dbReference>
<dbReference type="EMBL" id="NIDE01000002">
    <property type="protein sequence ID" value="OWK45781.1"/>
    <property type="molecule type" value="Genomic_DNA"/>
</dbReference>
<keyword evidence="2" id="KW-1185">Reference proteome</keyword>
<comment type="caution">
    <text evidence="1">The sequence shown here is derived from an EMBL/GenBank/DDBJ whole genome shotgun (WGS) entry which is preliminary data.</text>
</comment>
<evidence type="ECO:0000313" key="1">
    <source>
        <dbReference type="EMBL" id="OWK45781.1"/>
    </source>
</evidence>
<sequence>MVPFGSESALTLLGITTDGGSIRFERKIREVKSDAAGEAPADLQIMGETATIRLKLSSWDATFVEECVRRGAGSLTNDVGEAGDIGTFLFNNSAGQLSHSLYLPGGSDDPWFFPNVILRAPNSQTLSTKFGEVELEFFAWRAFAPDQQSVGSDALYTNEVQS</sequence>
<protein>
    <submittedName>
        <fullName evidence="1">Uncharacterized protein</fullName>
    </submittedName>
</protein>
<reference evidence="2" key="1">
    <citation type="submission" date="2017-06" db="EMBL/GenBank/DDBJ databases">
        <title>Genome analysis of Fimbriiglobus ruber SP5, the first member of the order Planctomycetales with confirmed chitinolytic capability.</title>
        <authorList>
            <person name="Ravin N.V."/>
            <person name="Rakitin A.L."/>
            <person name="Ivanova A.A."/>
            <person name="Beletsky A.V."/>
            <person name="Kulichevskaya I.S."/>
            <person name="Mardanov A.V."/>
            <person name="Dedysh S.N."/>
        </authorList>
    </citation>
    <scope>NUCLEOTIDE SEQUENCE [LARGE SCALE GENOMIC DNA]</scope>
    <source>
        <strain evidence="2">SP5</strain>
    </source>
</reference>
<gene>
    <name evidence="1" type="ORF">FRUB_02112</name>
</gene>
<dbReference type="AlphaFoldDB" id="A0A225DWQ3"/>